<comment type="catalytic activity">
    <reaction evidence="1">
        <text>ATP + protein L-histidine = ADP + protein N-phospho-L-histidine.</text>
        <dbReference type="EC" id="2.7.13.3"/>
    </reaction>
</comment>
<dbReference type="FunFam" id="3.30.565.10:FF:000006">
    <property type="entry name" value="Sensor histidine kinase WalK"/>
    <property type="match status" value="1"/>
</dbReference>
<dbReference type="CDD" id="cd00075">
    <property type="entry name" value="HATPase"/>
    <property type="match status" value="1"/>
</dbReference>
<dbReference type="Pfam" id="PF02518">
    <property type="entry name" value="HATPase_c"/>
    <property type="match status" value="1"/>
</dbReference>
<dbReference type="GO" id="GO:0000155">
    <property type="term" value="F:phosphorelay sensor kinase activity"/>
    <property type="evidence" value="ECO:0007669"/>
    <property type="project" value="InterPro"/>
</dbReference>
<dbReference type="CDD" id="cd00082">
    <property type="entry name" value="HisKA"/>
    <property type="match status" value="1"/>
</dbReference>
<dbReference type="PANTHER" id="PTHR45436">
    <property type="entry name" value="SENSOR HISTIDINE KINASE YKOH"/>
    <property type="match status" value="1"/>
</dbReference>
<organism evidence="12 13">
    <name type="scientific">Tessaracoccus flavus</name>
    <dbReference type="NCBI Taxonomy" id="1610493"/>
    <lineage>
        <taxon>Bacteria</taxon>
        <taxon>Bacillati</taxon>
        <taxon>Actinomycetota</taxon>
        <taxon>Actinomycetes</taxon>
        <taxon>Propionibacteriales</taxon>
        <taxon>Propionibacteriaceae</taxon>
        <taxon>Tessaracoccus</taxon>
    </lineage>
</organism>
<dbReference type="InterPro" id="IPR036097">
    <property type="entry name" value="HisK_dim/P_sf"/>
</dbReference>
<evidence type="ECO:0000313" key="13">
    <source>
        <dbReference type="Proteomes" id="UP000188324"/>
    </source>
</evidence>
<dbReference type="PANTHER" id="PTHR45436:SF5">
    <property type="entry name" value="SENSOR HISTIDINE KINASE TRCS"/>
    <property type="match status" value="1"/>
</dbReference>
<evidence type="ECO:0000256" key="3">
    <source>
        <dbReference type="ARBA" id="ARBA00004236"/>
    </source>
</evidence>
<evidence type="ECO:0000256" key="5">
    <source>
        <dbReference type="ARBA" id="ARBA00022553"/>
    </source>
</evidence>
<dbReference type="InterPro" id="IPR003594">
    <property type="entry name" value="HATPase_dom"/>
</dbReference>
<dbReference type="SUPFAM" id="SSF55874">
    <property type="entry name" value="ATPase domain of HSP90 chaperone/DNA topoisomerase II/histidine kinase"/>
    <property type="match status" value="1"/>
</dbReference>
<keyword evidence="5" id="KW-0597">Phosphoprotein</keyword>
<dbReference type="SMART" id="SM00388">
    <property type="entry name" value="HisKA"/>
    <property type="match status" value="1"/>
</dbReference>
<dbReference type="PROSITE" id="PS50885">
    <property type="entry name" value="HAMP"/>
    <property type="match status" value="1"/>
</dbReference>
<dbReference type="InterPro" id="IPR003660">
    <property type="entry name" value="HAMP_dom"/>
</dbReference>
<accession>A0A1Q2CH71</accession>
<dbReference type="OrthoDB" id="9786919at2"/>
<dbReference type="InterPro" id="IPR036890">
    <property type="entry name" value="HATPase_C_sf"/>
</dbReference>
<evidence type="ECO:0000313" key="12">
    <source>
        <dbReference type="EMBL" id="AQP45462.1"/>
    </source>
</evidence>
<keyword evidence="9" id="KW-1133">Transmembrane helix</keyword>
<dbReference type="InterPro" id="IPR005467">
    <property type="entry name" value="His_kinase_dom"/>
</dbReference>
<dbReference type="Gene3D" id="3.30.565.10">
    <property type="entry name" value="Histidine kinase-like ATPase, C-terminal domain"/>
    <property type="match status" value="1"/>
</dbReference>
<keyword evidence="6" id="KW-0808">Transferase</keyword>
<dbReference type="PRINTS" id="PR00344">
    <property type="entry name" value="BCTRLSENSOR"/>
</dbReference>
<evidence type="ECO:0000256" key="9">
    <source>
        <dbReference type="ARBA" id="ARBA00022989"/>
    </source>
</evidence>
<dbReference type="Pfam" id="PF00512">
    <property type="entry name" value="HisKA"/>
    <property type="match status" value="1"/>
</dbReference>
<comment type="cofactor">
    <cofactor evidence="2">
        <name>a divalent metal cation</name>
        <dbReference type="ChEBI" id="CHEBI:60240"/>
    </cofactor>
</comment>
<evidence type="ECO:0000256" key="2">
    <source>
        <dbReference type="ARBA" id="ARBA00001968"/>
    </source>
</evidence>
<evidence type="ECO:0000256" key="4">
    <source>
        <dbReference type="ARBA" id="ARBA00012438"/>
    </source>
</evidence>
<evidence type="ECO:0000256" key="8">
    <source>
        <dbReference type="ARBA" id="ARBA00022777"/>
    </source>
</evidence>
<protein>
    <recommendedName>
        <fullName evidence="4">histidine kinase</fullName>
        <ecNumber evidence="4">2.7.13.3</ecNumber>
    </recommendedName>
</protein>
<dbReference type="InterPro" id="IPR050428">
    <property type="entry name" value="TCS_sensor_his_kinase"/>
</dbReference>
<dbReference type="Proteomes" id="UP000188324">
    <property type="component" value="Chromosome"/>
</dbReference>
<keyword evidence="13" id="KW-1185">Reference proteome</keyword>
<name>A0A1Q2CH71_9ACTN</name>
<evidence type="ECO:0000256" key="10">
    <source>
        <dbReference type="ARBA" id="ARBA00023012"/>
    </source>
</evidence>
<dbReference type="RefSeq" id="WP_077343637.1">
    <property type="nucleotide sequence ID" value="NZ_CP019605.1"/>
</dbReference>
<dbReference type="EMBL" id="CP019605">
    <property type="protein sequence ID" value="AQP45462.1"/>
    <property type="molecule type" value="Genomic_DNA"/>
</dbReference>
<proteinExistence type="predicted"/>
<keyword evidence="10" id="KW-0902">Two-component regulatory system</keyword>
<sequence length="473" mass="49580">MTRSKGTLASQLQPRVVITVAVMTLLVSLATVVAARSILYGQLDAELEATQVLQGLGGQAGGGGAVPGIETPGIQRGTIMALRLPNGTELGSLVGDGAFEPISSAAGQALLEVPADDQKHTVALPGYGGYRVEAHTTPAGQLVVGLPTSDINRSLLWLSLFAVGVSLVAVSATALVTRTVIDRATEPLVALTETADEVSRLELARGTVEVPRMQGPMLPENNEVTRLSEAFDQMLGRVEEALGAREASEAKLRRFVADASHELRNPLAAIRGYAELAGRAPTPQDAAFATRRIGAESERMTKLVQDLLLLARLDSEVTPEPRPVDVVEVVLNAVSDAQAAGRTHRWLLNLPDDAVEVLADADQLQQVMVNLLSNARTHTPAGTTVTTSVWVDGATATVEVADDGAGIPPEILPHVFERFARADDSRAHSAAHSTGLGLAIVKAVVEGFGGTASVHSAPGDTRFRITLPLAGRP</sequence>
<dbReference type="KEGG" id="tfl:RPIT_12145"/>
<dbReference type="InterPro" id="IPR004358">
    <property type="entry name" value="Sig_transdc_His_kin-like_C"/>
</dbReference>
<dbReference type="FunFam" id="1.10.287.130:FF:000001">
    <property type="entry name" value="Two-component sensor histidine kinase"/>
    <property type="match status" value="1"/>
</dbReference>
<dbReference type="GO" id="GO:0005886">
    <property type="term" value="C:plasma membrane"/>
    <property type="evidence" value="ECO:0007669"/>
    <property type="project" value="UniProtKB-SubCell"/>
</dbReference>
<reference evidence="12 13" key="1">
    <citation type="journal article" date="2016" name="Int. J. Syst. Evol. Microbiol.">
        <title>Tessaracoccus flavus sp. nov., isolated from the drainage system of a lindane-producing factory.</title>
        <authorList>
            <person name="Kumari R."/>
            <person name="Singh P."/>
            <person name="Schumann P."/>
            <person name="Lal R."/>
        </authorList>
    </citation>
    <scope>NUCLEOTIDE SEQUENCE [LARGE SCALE GENOMIC DNA]</scope>
    <source>
        <strain evidence="12 13">RP1T</strain>
    </source>
</reference>
<dbReference type="SUPFAM" id="SSF47384">
    <property type="entry name" value="Homodimeric domain of signal transducing histidine kinase"/>
    <property type="match status" value="1"/>
</dbReference>
<dbReference type="PROSITE" id="PS50109">
    <property type="entry name" value="HIS_KIN"/>
    <property type="match status" value="1"/>
</dbReference>
<evidence type="ECO:0000256" key="6">
    <source>
        <dbReference type="ARBA" id="ARBA00022679"/>
    </source>
</evidence>
<comment type="subcellular location">
    <subcellularLocation>
        <location evidence="3">Cell membrane</location>
    </subcellularLocation>
</comment>
<evidence type="ECO:0000256" key="11">
    <source>
        <dbReference type="ARBA" id="ARBA00023136"/>
    </source>
</evidence>
<dbReference type="InterPro" id="IPR003661">
    <property type="entry name" value="HisK_dim/P_dom"/>
</dbReference>
<dbReference type="SMART" id="SM00387">
    <property type="entry name" value="HATPase_c"/>
    <property type="match status" value="1"/>
</dbReference>
<keyword evidence="8" id="KW-0418">Kinase</keyword>
<gene>
    <name evidence="12" type="ORF">RPIT_12145</name>
</gene>
<dbReference type="Gene3D" id="1.10.287.130">
    <property type="match status" value="1"/>
</dbReference>
<dbReference type="GO" id="GO:0005509">
    <property type="term" value="F:calcium ion binding"/>
    <property type="evidence" value="ECO:0007669"/>
    <property type="project" value="UniProtKB-ARBA"/>
</dbReference>
<dbReference type="STRING" id="1610493.RPIT_12145"/>
<dbReference type="EC" id="2.7.13.3" evidence="4"/>
<keyword evidence="11" id="KW-0472">Membrane</keyword>
<evidence type="ECO:0000256" key="7">
    <source>
        <dbReference type="ARBA" id="ARBA00022692"/>
    </source>
</evidence>
<dbReference type="AlphaFoldDB" id="A0A1Q2CH71"/>
<keyword evidence="7" id="KW-0812">Transmembrane</keyword>
<evidence type="ECO:0000256" key="1">
    <source>
        <dbReference type="ARBA" id="ARBA00000085"/>
    </source>
</evidence>
<dbReference type="Gene3D" id="6.10.340.10">
    <property type="match status" value="1"/>
</dbReference>